<name>A0A2X3IUP8_9ENTR</name>
<dbReference type="GO" id="GO:0016787">
    <property type="term" value="F:hydrolase activity"/>
    <property type="evidence" value="ECO:0007669"/>
    <property type="project" value="UniProtKB-KW"/>
</dbReference>
<dbReference type="Proteomes" id="UP000251197">
    <property type="component" value="Unassembled WGS sequence"/>
</dbReference>
<protein>
    <submittedName>
        <fullName evidence="1">Bifunctional phosphoribosyl-AMP cyclohydrolase /phosphoribosyl-ATP pyrophosphatase protein</fullName>
    </submittedName>
</protein>
<dbReference type="EMBL" id="UAVU01000005">
    <property type="protein sequence ID" value="SQC90876.1"/>
    <property type="molecule type" value="Genomic_DNA"/>
</dbReference>
<evidence type="ECO:0000313" key="2">
    <source>
        <dbReference type="Proteomes" id="UP000251197"/>
    </source>
</evidence>
<gene>
    <name evidence="1" type="ORF">NCTC12120_04022</name>
</gene>
<dbReference type="SUPFAM" id="SSF141734">
    <property type="entry name" value="HisI-like"/>
    <property type="match status" value="1"/>
</dbReference>
<dbReference type="AlphaFoldDB" id="A0A2X3IUP8"/>
<organism evidence="1 2">
    <name type="scientific">Cedecea neteri</name>
    <dbReference type="NCBI Taxonomy" id="158822"/>
    <lineage>
        <taxon>Bacteria</taxon>
        <taxon>Pseudomonadati</taxon>
        <taxon>Pseudomonadota</taxon>
        <taxon>Gammaproteobacteria</taxon>
        <taxon>Enterobacterales</taxon>
        <taxon>Enterobacteriaceae</taxon>
        <taxon>Cedecea</taxon>
    </lineage>
</organism>
<dbReference type="InterPro" id="IPR038019">
    <property type="entry name" value="PRib_AMP_CycHydrolase_sf"/>
</dbReference>
<proteinExistence type="predicted"/>
<keyword evidence="1" id="KW-0378">Hydrolase</keyword>
<evidence type="ECO:0000313" key="1">
    <source>
        <dbReference type="EMBL" id="SQC90876.1"/>
    </source>
</evidence>
<sequence length="46" mass="5051">MLTEQQLAQLDWEKTDGLMPVIVQHAVSGEVLIARLYEPGCAGKNP</sequence>
<reference evidence="1 2" key="1">
    <citation type="submission" date="2018-06" db="EMBL/GenBank/DDBJ databases">
        <authorList>
            <consortium name="Pathogen Informatics"/>
            <person name="Doyle S."/>
        </authorList>
    </citation>
    <scope>NUCLEOTIDE SEQUENCE [LARGE SCALE GENOMIC DNA]</scope>
    <source>
        <strain evidence="1 2">NCTC12120</strain>
    </source>
</reference>
<accession>A0A2X3IUP8</accession>